<organism evidence="1 2">
    <name type="scientific">Marinoscillum furvescens DSM 4134</name>
    <dbReference type="NCBI Taxonomy" id="1122208"/>
    <lineage>
        <taxon>Bacteria</taxon>
        <taxon>Pseudomonadati</taxon>
        <taxon>Bacteroidota</taxon>
        <taxon>Cytophagia</taxon>
        <taxon>Cytophagales</taxon>
        <taxon>Reichenbachiellaceae</taxon>
        <taxon>Marinoscillum</taxon>
    </lineage>
</organism>
<keyword evidence="2" id="KW-1185">Reference proteome</keyword>
<proteinExistence type="predicted"/>
<gene>
    <name evidence="1" type="ORF">C7460_11120</name>
</gene>
<dbReference type="AlphaFoldDB" id="A0A3D9L2F8"/>
<accession>A0A3D9L2F8</accession>
<sequence>MNMKKMRTDFKLKFQTTEIDYFASKYSYRISDQEVIGNAKHIKNRGYLTKNELQIIGEWKTPRSKSRIASNSEDFIKEVTQIAFSTTSEQLRIEILNLLTGVSWPTASVLLHFYHTDRYPILDFRALFSLSCEHIKSNDYRFAFWEKYTAFTRSLADKANVDMRTLDKALWQYSNEQQNS</sequence>
<evidence type="ECO:0000313" key="1">
    <source>
        <dbReference type="EMBL" id="RED97879.1"/>
    </source>
</evidence>
<comment type="caution">
    <text evidence="1">The sequence shown here is derived from an EMBL/GenBank/DDBJ whole genome shotgun (WGS) entry which is preliminary data.</text>
</comment>
<dbReference type="EMBL" id="QREG01000011">
    <property type="protein sequence ID" value="RED97879.1"/>
    <property type="molecule type" value="Genomic_DNA"/>
</dbReference>
<evidence type="ECO:0000313" key="2">
    <source>
        <dbReference type="Proteomes" id="UP000256779"/>
    </source>
</evidence>
<protein>
    <submittedName>
        <fullName evidence="1">Uncharacterized protein</fullName>
    </submittedName>
</protein>
<name>A0A3D9L2F8_MARFU</name>
<reference evidence="1 2" key="1">
    <citation type="submission" date="2018-07" db="EMBL/GenBank/DDBJ databases">
        <title>Genomic Encyclopedia of Type Strains, Phase IV (KMG-IV): sequencing the most valuable type-strain genomes for metagenomic binning, comparative biology and taxonomic classification.</title>
        <authorList>
            <person name="Goeker M."/>
        </authorList>
    </citation>
    <scope>NUCLEOTIDE SEQUENCE [LARGE SCALE GENOMIC DNA]</scope>
    <source>
        <strain evidence="1 2">DSM 4134</strain>
    </source>
</reference>
<dbReference type="Proteomes" id="UP000256779">
    <property type="component" value="Unassembled WGS sequence"/>
</dbReference>